<accession>A0A8H4R1P4</accession>
<evidence type="ECO:0008006" key="4">
    <source>
        <dbReference type="Google" id="ProtNLM"/>
    </source>
</evidence>
<reference evidence="2 3" key="1">
    <citation type="submission" date="2020-03" db="EMBL/GenBank/DDBJ databases">
        <title>Draft Genome Sequence of Cudoniella acicularis.</title>
        <authorList>
            <person name="Buettner E."/>
            <person name="Kellner H."/>
        </authorList>
    </citation>
    <scope>NUCLEOTIDE SEQUENCE [LARGE SCALE GENOMIC DNA]</scope>
    <source>
        <strain evidence="2 3">DSM 108380</strain>
    </source>
</reference>
<evidence type="ECO:0000256" key="1">
    <source>
        <dbReference type="SAM" id="MobiDB-lite"/>
    </source>
</evidence>
<feature type="region of interest" description="Disordered" evidence="1">
    <location>
        <begin position="98"/>
        <end position="155"/>
    </location>
</feature>
<sequence length="174" mass="19232">MATPTSPRYATGPYKLIETPIQAQNCSKPYPPYVHAASIMTLGHNVILRGLNSIILQAPYVPPSKTSAFIEYALIWAEVLTHHHTMEETRLFPEIERITGEKGIMDGEKPTSTTSQPSKLNPSPQPQPQQPHPPPSPAIPQDASHMLQQKPTISRKAVFPANADITQCARVVRR</sequence>
<gene>
    <name evidence="2" type="ORF">G7Y89_g14514</name>
</gene>
<evidence type="ECO:0000313" key="2">
    <source>
        <dbReference type="EMBL" id="KAF4621572.1"/>
    </source>
</evidence>
<name>A0A8H4R1P4_9HELO</name>
<keyword evidence="3" id="KW-1185">Reference proteome</keyword>
<dbReference type="EMBL" id="JAAMPI010001941">
    <property type="protein sequence ID" value="KAF4621572.1"/>
    <property type="molecule type" value="Genomic_DNA"/>
</dbReference>
<feature type="compositionally biased region" description="Basic and acidic residues" evidence="1">
    <location>
        <begin position="98"/>
        <end position="109"/>
    </location>
</feature>
<protein>
    <recommendedName>
        <fullName evidence="4">Hemerythrin-like domain-containing protein</fullName>
    </recommendedName>
</protein>
<dbReference type="PANTHER" id="PTHR38048:SF2">
    <property type="entry name" value="HEMERYTHRIN-LIKE DOMAIN-CONTAINING PROTEIN"/>
    <property type="match status" value="1"/>
</dbReference>
<proteinExistence type="predicted"/>
<dbReference type="PANTHER" id="PTHR38048">
    <property type="entry name" value="EXPRESSED PROTEIN"/>
    <property type="match status" value="1"/>
</dbReference>
<organism evidence="2 3">
    <name type="scientific">Cudoniella acicularis</name>
    <dbReference type="NCBI Taxonomy" id="354080"/>
    <lineage>
        <taxon>Eukaryota</taxon>
        <taxon>Fungi</taxon>
        <taxon>Dikarya</taxon>
        <taxon>Ascomycota</taxon>
        <taxon>Pezizomycotina</taxon>
        <taxon>Leotiomycetes</taxon>
        <taxon>Helotiales</taxon>
        <taxon>Tricladiaceae</taxon>
        <taxon>Cudoniella</taxon>
    </lineage>
</organism>
<evidence type="ECO:0000313" key="3">
    <source>
        <dbReference type="Proteomes" id="UP000566819"/>
    </source>
</evidence>
<feature type="compositionally biased region" description="Pro residues" evidence="1">
    <location>
        <begin position="123"/>
        <end position="138"/>
    </location>
</feature>
<dbReference type="InterPro" id="IPR053206">
    <property type="entry name" value="Dimeric_xanthone_biosynth"/>
</dbReference>
<dbReference type="OrthoDB" id="58416at2759"/>
<dbReference type="AlphaFoldDB" id="A0A8H4R1P4"/>
<dbReference type="Proteomes" id="UP000566819">
    <property type="component" value="Unassembled WGS sequence"/>
</dbReference>
<comment type="caution">
    <text evidence="2">The sequence shown here is derived from an EMBL/GenBank/DDBJ whole genome shotgun (WGS) entry which is preliminary data.</text>
</comment>